<accession>A0A0A9AXB3</accession>
<reference evidence="1" key="2">
    <citation type="journal article" date="2015" name="Data Brief">
        <title>Shoot transcriptome of the giant reed, Arundo donax.</title>
        <authorList>
            <person name="Barrero R.A."/>
            <person name="Guerrero F.D."/>
            <person name="Moolhuijzen P."/>
            <person name="Goolsby J.A."/>
            <person name="Tidwell J."/>
            <person name="Bellgard S.E."/>
            <person name="Bellgard M.I."/>
        </authorList>
    </citation>
    <scope>NUCLEOTIDE SEQUENCE</scope>
    <source>
        <tissue evidence="1">Shoot tissue taken approximately 20 cm above the soil surface</tissue>
    </source>
</reference>
<name>A0A0A9AXB3_ARUDO</name>
<proteinExistence type="predicted"/>
<sequence>MYLYPLSL</sequence>
<reference evidence="1" key="1">
    <citation type="submission" date="2014-09" db="EMBL/GenBank/DDBJ databases">
        <authorList>
            <person name="Magalhaes I.L.F."/>
            <person name="Oliveira U."/>
            <person name="Santos F.R."/>
            <person name="Vidigal T.H.D.A."/>
            <person name="Brescovit A.D."/>
            <person name="Santos A.J."/>
        </authorList>
    </citation>
    <scope>NUCLEOTIDE SEQUENCE</scope>
    <source>
        <tissue evidence="1">Shoot tissue taken approximately 20 cm above the soil surface</tissue>
    </source>
</reference>
<protein>
    <submittedName>
        <fullName evidence="1">Uncharacterized protein</fullName>
    </submittedName>
</protein>
<organism evidence="1">
    <name type="scientific">Arundo donax</name>
    <name type="common">Giant reed</name>
    <name type="synonym">Donax arundinaceus</name>
    <dbReference type="NCBI Taxonomy" id="35708"/>
    <lineage>
        <taxon>Eukaryota</taxon>
        <taxon>Viridiplantae</taxon>
        <taxon>Streptophyta</taxon>
        <taxon>Embryophyta</taxon>
        <taxon>Tracheophyta</taxon>
        <taxon>Spermatophyta</taxon>
        <taxon>Magnoliopsida</taxon>
        <taxon>Liliopsida</taxon>
        <taxon>Poales</taxon>
        <taxon>Poaceae</taxon>
        <taxon>PACMAD clade</taxon>
        <taxon>Arundinoideae</taxon>
        <taxon>Arundineae</taxon>
        <taxon>Arundo</taxon>
    </lineage>
</organism>
<dbReference type="EMBL" id="GBRH01246183">
    <property type="protein sequence ID" value="JAD51712.1"/>
    <property type="molecule type" value="Transcribed_RNA"/>
</dbReference>
<evidence type="ECO:0000313" key="1">
    <source>
        <dbReference type="EMBL" id="JAD51712.1"/>
    </source>
</evidence>